<dbReference type="Proteomes" id="UP001642360">
    <property type="component" value="Unassembled WGS sequence"/>
</dbReference>
<evidence type="ECO:0000313" key="1">
    <source>
        <dbReference type="EMBL" id="CAK9161522.1"/>
    </source>
</evidence>
<reference evidence="1 2" key="1">
    <citation type="submission" date="2024-02" db="EMBL/GenBank/DDBJ databases">
        <authorList>
            <person name="Vignale AGUSTIN F."/>
            <person name="Sosa J E."/>
            <person name="Modenutti C."/>
        </authorList>
    </citation>
    <scope>NUCLEOTIDE SEQUENCE [LARGE SCALE GENOMIC DNA]</scope>
</reference>
<gene>
    <name evidence="1" type="ORF">ILEXP_LOCUS30325</name>
</gene>
<evidence type="ECO:0000313" key="2">
    <source>
        <dbReference type="Proteomes" id="UP001642360"/>
    </source>
</evidence>
<name>A0ABC8SWV7_9AQUA</name>
<comment type="caution">
    <text evidence="1">The sequence shown here is derived from an EMBL/GenBank/DDBJ whole genome shotgun (WGS) entry which is preliminary data.</text>
</comment>
<keyword evidence="2" id="KW-1185">Reference proteome</keyword>
<dbReference type="AlphaFoldDB" id="A0ABC8SWV7"/>
<accession>A0ABC8SWV7</accession>
<dbReference type="EMBL" id="CAUOFW020003691">
    <property type="protein sequence ID" value="CAK9161522.1"/>
    <property type="molecule type" value="Genomic_DNA"/>
</dbReference>
<organism evidence="1 2">
    <name type="scientific">Ilex paraguariensis</name>
    <name type="common">yerba mate</name>
    <dbReference type="NCBI Taxonomy" id="185542"/>
    <lineage>
        <taxon>Eukaryota</taxon>
        <taxon>Viridiplantae</taxon>
        <taxon>Streptophyta</taxon>
        <taxon>Embryophyta</taxon>
        <taxon>Tracheophyta</taxon>
        <taxon>Spermatophyta</taxon>
        <taxon>Magnoliopsida</taxon>
        <taxon>eudicotyledons</taxon>
        <taxon>Gunneridae</taxon>
        <taxon>Pentapetalae</taxon>
        <taxon>asterids</taxon>
        <taxon>campanulids</taxon>
        <taxon>Aquifoliales</taxon>
        <taxon>Aquifoliaceae</taxon>
        <taxon>Ilex</taxon>
    </lineage>
</organism>
<sequence length="150" mass="15849">MNSQEQVKGVYPDLNLDSFIPQLGPKKMAKVTIGAATEVVSAGEGTLTGPAERGKEVGTEAASAKVIETEIASIGATSPLLHDRSVLLSTVTRSVLFSTATLQSFEFFAASTLSLLLARDIVGFGGLVWTVETPVHMKIPLSSPVYMKIL</sequence>
<proteinExistence type="predicted"/>
<protein>
    <submittedName>
        <fullName evidence="1">Uncharacterized protein</fullName>
    </submittedName>
</protein>